<dbReference type="Pfam" id="PF08777">
    <property type="entry name" value="RRM_3"/>
    <property type="match status" value="1"/>
</dbReference>
<comment type="similarity">
    <text evidence="2">Belongs to the LARP7 family.</text>
</comment>
<dbReference type="SUPFAM" id="SSF54928">
    <property type="entry name" value="RNA-binding domain, RBD"/>
    <property type="match status" value="1"/>
</dbReference>
<dbReference type="GO" id="GO:0005634">
    <property type="term" value="C:nucleus"/>
    <property type="evidence" value="ECO:0007669"/>
    <property type="project" value="UniProtKB-SubCell"/>
</dbReference>
<evidence type="ECO:0000313" key="12">
    <source>
        <dbReference type="EMBL" id="KAK3931541.1"/>
    </source>
</evidence>
<proteinExistence type="inferred from homology"/>
<dbReference type="Gene3D" id="1.10.10.10">
    <property type="entry name" value="Winged helix-like DNA-binding domain superfamily/Winged helix DNA-binding domain"/>
    <property type="match status" value="1"/>
</dbReference>
<organism evidence="12 13">
    <name type="scientific">Frankliniella fusca</name>
    <dbReference type="NCBI Taxonomy" id="407009"/>
    <lineage>
        <taxon>Eukaryota</taxon>
        <taxon>Metazoa</taxon>
        <taxon>Ecdysozoa</taxon>
        <taxon>Arthropoda</taxon>
        <taxon>Hexapoda</taxon>
        <taxon>Insecta</taxon>
        <taxon>Pterygota</taxon>
        <taxon>Neoptera</taxon>
        <taxon>Paraneoptera</taxon>
        <taxon>Thysanoptera</taxon>
        <taxon>Terebrantia</taxon>
        <taxon>Thripoidea</taxon>
        <taxon>Thripidae</taxon>
        <taxon>Frankliniella</taxon>
    </lineage>
</organism>
<keyword evidence="13" id="KW-1185">Reference proteome</keyword>
<keyword evidence="3 7" id="KW-0694">RNA-binding</keyword>
<dbReference type="PROSITE" id="PS50961">
    <property type="entry name" value="HTH_LA"/>
    <property type="match status" value="1"/>
</dbReference>
<dbReference type="InterPro" id="IPR036388">
    <property type="entry name" value="WH-like_DNA-bd_sf"/>
</dbReference>
<gene>
    <name evidence="12" type="ORF">KUF71_006559</name>
</gene>
<dbReference type="Pfam" id="PF00076">
    <property type="entry name" value="RRM_1"/>
    <property type="match status" value="1"/>
</dbReference>
<dbReference type="GO" id="GO:0006396">
    <property type="term" value="P:RNA processing"/>
    <property type="evidence" value="ECO:0007669"/>
    <property type="project" value="InterPro"/>
</dbReference>
<feature type="compositionally biased region" description="Basic residues" evidence="8">
    <location>
        <begin position="336"/>
        <end position="348"/>
    </location>
</feature>
<dbReference type="GO" id="GO:1990904">
    <property type="term" value="C:ribonucleoprotein complex"/>
    <property type="evidence" value="ECO:0007669"/>
    <property type="project" value="UniProtKB-UniRule"/>
</dbReference>
<evidence type="ECO:0000259" key="9">
    <source>
        <dbReference type="PROSITE" id="PS50102"/>
    </source>
</evidence>
<dbReference type="Pfam" id="PF05383">
    <property type="entry name" value="La"/>
    <property type="match status" value="1"/>
</dbReference>
<dbReference type="SMART" id="SM00715">
    <property type="entry name" value="LA"/>
    <property type="match status" value="1"/>
</dbReference>
<name>A0AAE1I238_9NEOP</name>
<accession>A0AAE1I238</accession>
<reference evidence="12" key="1">
    <citation type="submission" date="2021-07" db="EMBL/GenBank/DDBJ databases">
        <authorList>
            <person name="Catto M.A."/>
            <person name="Jacobson A."/>
            <person name="Kennedy G."/>
            <person name="Labadie P."/>
            <person name="Hunt B.G."/>
            <person name="Srinivasan R."/>
        </authorList>
    </citation>
    <scope>NUCLEOTIDE SEQUENCE</scope>
    <source>
        <strain evidence="12">PL_HMW_Pooled</strain>
        <tissue evidence="12">Head</tissue>
    </source>
</reference>
<feature type="compositionally biased region" description="Basic and acidic residues" evidence="8">
    <location>
        <begin position="247"/>
        <end position="256"/>
    </location>
</feature>
<evidence type="ECO:0000256" key="5">
    <source>
        <dbReference type="ARBA" id="ARBA00023163"/>
    </source>
</evidence>
<dbReference type="Proteomes" id="UP001219518">
    <property type="component" value="Unassembled WGS sequence"/>
</dbReference>
<dbReference type="SMART" id="SM00360">
    <property type="entry name" value="RRM"/>
    <property type="match status" value="1"/>
</dbReference>
<feature type="region of interest" description="Disordered" evidence="8">
    <location>
        <begin position="234"/>
        <end position="349"/>
    </location>
</feature>
<dbReference type="SUPFAM" id="SSF46785">
    <property type="entry name" value="Winged helix' DNA-binding domain"/>
    <property type="match status" value="1"/>
</dbReference>
<dbReference type="PANTHER" id="PTHR22792:SF62">
    <property type="entry name" value="LA-RELATED PROTEIN 7"/>
    <property type="match status" value="1"/>
</dbReference>
<dbReference type="InterPro" id="IPR012677">
    <property type="entry name" value="Nucleotide-bd_a/b_plait_sf"/>
</dbReference>
<evidence type="ECO:0000313" key="13">
    <source>
        <dbReference type="Proteomes" id="UP001219518"/>
    </source>
</evidence>
<evidence type="ECO:0000256" key="8">
    <source>
        <dbReference type="SAM" id="MobiDB-lite"/>
    </source>
</evidence>
<comment type="subcellular location">
    <subcellularLocation>
        <location evidence="1">Nucleus</location>
    </subcellularLocation>
</comment>
<dbReference type="AlphaFoldDB" id="A0AAE1I238"/>
<dbReference type="EMBL" id="JAHWGI010001426">
    <property type="protein sequence ID" value="KAK3931541.1"/>
    <property type="molecule type" value="Genomic_DNA"/>
</dbReference>
<feature type="domain" description="XRRM" evidence="11">
    <location>
        <begin position="428"/>
        <end position="537"/>
    </location>
</feature>
<feature type="domain" description="RRM" evidence="9">
    <location>
        <begin position="128"/>
        <end position="213"/>
    </location>
</feature>
<comment type="caution">
    <text evidence="12">The sequence shown here is derived from an EMBL/GenBank/DDBJ whole genome shotgun (WGS) entry which is preliminary data.</text>
</comment>
<evidence type="ECO:0000256" key="1">
    <source>
        <dbReference type="ARBA" id="ARBA00004123"/>
    </source>
</evidence>
<keyword evidence="5" id="KW-0804">Transcription</keyword>
<evidence type="ECO:0000259" key="11">
    <source>
        <dbReference type="PROSITE" id="PS51939"/>
    </source>
</evidence>
<dbReference type="PRINTS" id="PR00302">
    <property type="entry name" value="LUPUSLA"/>
</dbReference>
<evidence type="ECO:0000256" key="6">
    <source>
        <dbReference type="ARBA" id="ARBA00023242"/>
    </source>
</evidence>
<evidence type="ECO:0000256" key="7">
    <source>
        <dbReference type="PROSITE-ProRule" id="PRU00332"/>
    </source>
</evidence>
<feature type="compositionally biased region" description="Basic and acidic residues" evidence="8">
    <location>
        <begin position="302"/>
        <end position="317"/>
    </location>
</feature>
<dbReference type="Gene3D" id="3.30.70.330">
    <property type="match status" value="2"/>
</dbReference>
<evidence type="ECO:0000256" key="3">
    <source>
        <dbReference type="ARBA" id="ARBA00022884"/>
    </source>
</evidence>
<evidence type="ECO:0000256" key="2">
    <source>
        <dbReference type="ARBA" id="ARBA00008680"/>
    </source>
</evidence>
<dbReference type="InterPro" id="IPR014886">
    <property type="entry name" value="La_xRRM"/>
</dbReference>
<sequence>MDWMLPHGAMGGGHPMFIGDGYECTEENGKGKGRKRKKQLYKTVRDQMEFYFGDANLSKDRYLRQLVEENPYVPLEIFLKFNKIIKLVSTVEEIAKAVKKSEILELSEDSLKVRRKTPMKIKDNEDDCTVYVENLPPEISHDELSKVFSEFGKVVYVSIPKYANTQQRKGFAFVEFDTPKDAEETIRIFKEKGSCLSPHMLPEKLCSIRTFENQNTPAPDFHNTSKIVECTIETKDETEGSPTPCPVKEEILKSNVDDSSFSTKSSKKRKLENDEEGNLKKKDKRNHETVSMNEDCESVEPSVKDEENKSDVDKENDTSANESSQENKIDGSSTEKKKKKNRKKKKRPKEFEIFAQGMVVLSKKEWKRLRNKYLNMQRVNMRKVKQQVLEARFMRRQPHCPPYGLDHGRDEEMRPPPPPVDAPKPRVTFVPGVIVCVKFNEPMVDLKAFKAEARTQPGVQYVDVTEGAFEAFLRCSGPAEAQHLLQIKFWKNMSVLSGGDEKAYWDKISKDREAKLGNKVKVVKERGKKKLLRKAEVVKATHLHFEN</sequence>
<protein>
    <submittedName>
        <fullName evidence="12">La-related protein 7</fullName>
    </submittedName>
</protein>
<dbReference type="GO" id="GO:0003723">
    <property type="term" value="F:RNA binding"/>
    <property type="evidence" value="ECO:0007669"/>
    <property type="project" value="UniProtKB-UniRule"/>
</dbReference>
<keyword evidence="4" id="KW-0805">Transcription regulation</keyword>
<dbReference type="InterPro" id="IPR006630">
    <property type="entry name" value="La_HTH"/>
</dbReference>
<feature type="domain" description="HTH La-type RNA-binding" evidence="10">
    <location>
        <begin position="34"/>
        <end position="123"/>
    </location>
</feature>
<dbReference type="PROSITE" id="PS51939">
    <property type="entry name" value="XRRM"/>
    <property type="match status" value="1"/>
</dbReference>
<feature type="compositionally biased region" description="Basic and acidic residues" evidence="8">
    <location>
        <begin position="277"/>
        <end position="288"/>
    </location>
</feature>
<dbReference type="CDD" id="cd07323">
    <property type="entry name" value="LAM"/>
    <property type="match status" value="1"/>
</dbReference>
<evidence type="ECO:0000259" key="10">
    <source>
        <dbReference type="PROSITE" id="PS50961"/>
    </source>
</evidence>
<dbReference type="InterPro" id="IPR035979">
    <property type="entry name" value="RBD_domain_sf"/>
</dbReference>
<dbReference type="InterPro" id="IPR002344">
    <property type="entry name" value="Lupus_La"/>
</dbReference>
<dbReference type="PROSITE" id="PS50102">
    <property type="entry name" value="RRM"/>
    <property type="match status" value="1"/>
</dbReference>
<dbReference type="InterPro" id="IPR045180">
    <property type="entry name" value="La_dom_prot"/>
</dbReference>
<dbReference type="InterPro" id="IPR000504">
    <property type="entry name" value="RRM_dom"/>
</dbReference>
<dbReference type="PANTHER" id="PTHR22792">
    <property type="entry name" value="LUPUS LA PROTEIN-RELATED"/>
    <property type="match status" value="1"/>
</dbReference>
<evidence type="ECO:0000256" key="4">
    <source>
        <dbReference type="ARBA" id="ARBA00023015"/>
    </source>
</evidence>
<reference evidence="12" key="2">
    <citation type="journal article" date="2023" name="BMC Genomics">
        <title>Pest status, molecular evolution, and epigenetic factors derived from the genome assembly of Frankliniella fusca, a thysanopteran phytovirus vector.</title>
        <authorList>
            <person name="Catto M.A."/>
            <person name="Labadie P.E."/>
            <person name="Jacobson A.L."/>
            <person name="Kennedy G.G."/>
            <person name="Srinivasan R."/>
            <person name="Hunt B.G."/>
        </authorList>
    </citation>
    <scope>NUCLEOTIDE SEQUENCE</scope>
    <source>
        <strain evidence="12">PL_HMW_Pooled</strain>
    </source>
</reference>
<keyword evidence="6" id="KW-0539">Nucleus</keyword>
<feature type="region of interest" description="Disordered" evidence="8">
    <location>
        <begin position="399"/>
        <end position="424"/>
    </location>
</feature>
<dbReference type="InterPro" id="IPR036390">
    <property type="entry name" value="WH_DNA-bd_sf"/>
</dbReference>
<feature type="compositionally biased region" description="Basic and acidic residues" evidence="8">
    <location>
        <begin position="325"/>
        <end position="335"/>
    </location>
</feature>